<feature type="region of interest" description="Disordered" evidence="1">
    <location>
        <begin position="689"/>
        <end position="720"/>
    </location>
</feature>
<feature type="region of interest" description="Disordered" evidence="1">
    <location>
        <begin position="333"/>
        <end position="384"/>
    </location>
</feature>
<evidence type="ECO:0000313" key="2">
    <source>
        <dbReference type="EMBL" id="MPM36636.1"/>
    </source>
</evidence>
<organism evidence="2">
    <name type="scientific">bioreactor metagenome</name>
    <dbReference type="NCBI Taxonomy" id="1076179"/>
    <lineage>
        <taxon>unclassified sequences</taxon>
        <taxon>metagenomes</taxon>
        <taxon>ecological metagenomes</taxon>
    </lineage>
</organism>
<feature type="region of interest" description="Disordered" evidence="1">
    <location>
        <begin position="226"/>
        <end position="287"/>
    </location>
</feature>
<gene>
    <name evidence="2" type="ORF">SDC9_83235</name>
</gene>
<comment type="caution">
    <text evidence="2">The sequence shown here is derived from an EMBL/GenBank/DDBJ whole genome shotgun (WGS) entry which is preliminary data.</text>
</comment>
<dbReference type="EMBL" id="VSSQ01007673">
    <property type="protein sequence ID" value="MPM36636.1"/>
    <property type="molecule type" value="Genomic_DNA"/>
</dbReference>
<protein>
    <submittedName>
        <fullName evidence="2">Uncharacterized protein</fullName>
    </submittedName>
</protein>
<accession>A0A644Z705</accession>
<dbReference type="AlphaFoldDB" id="A0A644Z705"/>
<feature type="compositionally biased region" description="Basic residues" evidence="1">
    <location>
        <begin position="230"/>
        <end position="251"/>
    </location>
</feature>
<name>A0A644Z705_9ZZZZ</name>
<sequence length="741" mass="84151">MQLRSGRIAVQVQIHHAVDVLHQTHRLLQQLAQRGNIRSIQLEHHLAARARGGFLHAVADRLGKVEGHARNLAQRAAHLLDQLRLGQPLAPLAMRLQAHQRLGQVQRFVVGARFGAALLGRHRDHFRKFLQTQAHVAQHFLPFFQRDGRGHLHQHIRITLIELGQEFGAQKLRGKPRQYQHHHRHNHHHAAIARSAQHAPDEALISMVHAIKDARLFHHHMLGFQEQRAQRRHQPHRKHQRAQQRKAIGHRQRAEDAALDALQREHRDQRRDHDGHRKQRGLGHRHRRIDDDVAHVVGGLRLSQARVADDVLCQHHRAVHHDAEVDGAHRDQVGGHAQQMQPDEGHQQRQRNHRGHDQRSTHAAQKKPQHSNDQRRTKQQVVLHRGQRMADQIGAVIVGGHVHAFRQAALLVELFHLGVDVVQHHRRVLAALEQHNALHHVVVLILPHRTLARRVRLHHARHVANGHGRAAAHGNHHLVDFLRRMQQADAAHDQRLLAAAHQAAAHIAVGLGQRIAHVVQRQPQRIQLLGIDLDVELLHKAADAHHVGHTLHLLEHAHHMPFLLGAQLRQRVAVAGQAVVEDLAQRRVIRRHLGRHARRQVGLRQALCHLGARVEADRIVIEDEVDHRKPEVALGAQRHQPRRAVELALQRLGDLALHLFGGQTGSLGDHAHLHVGHVRIGLDGGVQIRPDAVDGDQRRGAQRQQSAMHHKGNEGTQHGIFSVVQERRNACGLRRAWRQSS</sequence>
<feature type="compositionally biased region" description="Basic residues" evidence="1">
    <location>
        <begin position="276"/>
        <end position="287"/>
    </location>
</feature>
<evidence type="ECO:0000256" key="1">
    <source>
        <dbReference type="SAM" id="MobiDB-lite"/>
    </source>
</evidence>
<feature type="compositionally biased region" description="Basic and acidic residues" evidence="1">
    <location>
        <begin position="252"/>
        <end position="275"/>
    </location>
</feature>
<reference evidence="2" key="1">
    <citation type="submission" date="2019-08" db="EMBL/GenBank/DDBJ databases">
        <authorList>
            <person name="Kucharzyk K."/>
            <person name="Murdoch R.W."/>
            <person name="Higgins S."/>
            <person name="Loffler F."/>
        </authorList>
    </citation>
    <scope>NUCLEOTIDE SEQUENCE</scope>
</reference>
<proteinExistence type="predicted"/>